<sequence>MNIEFSTASDIAPLEVLDLQVTTGPASGKSRLSLSLLLRNERSTNHLHIPTLSWFDANQLQRFSKELAVAQYPETCEVELIDAGIRLSGSVRRLAGRWTTGRTIRIEPLPSSANQFAVFTIHTSNTDIKTYAGKLNNRLWEVFTRG</sequence>
<proteinExistence type="predicted"/>
<reference evidence="1 2" key="1">
    <citation type="submission" date="2020-02" db="EMBL/GenBank/DDBJ databases">
        <title>Draft genome sequence of two Spirosoma agri KCTC 52727 and Spirosoma terrae KCTC 52035.</title>
        <authorList>
            <person name="Rojas J."/>
            <person name="Ambika Manirajan B."/>
            <person name="Ratering S."/>
            <person name="Suarez C."/>
            <person name="Schnell S."/>
        </authorList>
    </citation>
    <scope>NUCLEOTIDE SEQUENCE [LARGE SCALE GENOMIC DNA]</scope>
    <source>
        <strain evidence="1 2">KCTC 52727</strain>
    </source>
</reference>
<accession>A0A6M0IPP1</accession>
<dbReference type="RefSeq" id="WP_164042648.1">
    <property type="nucleotide sequence ID" value="NZ_JAAGNZ010000002.1"/>
</dbReference>
<comment type="caution">
    <text evidence="1">The sequence shown here is derived from an EMBL/GenBank/DDBJ whole genome shotgun (WGS) entry which is preliminary data.</text>
</comment>
<keyword evidence="2" id="KW-1185">Reference proteome</keyword>
<evidence type="ECO:0000313" key="2">
    <source>
        <dbReference type="Proteomes" id="UP000477386"/>
    </source>
</evidence>
<dbReference type="EMBL" id="JAAGNZ010000002">
    <property type="protein sequence ID" value="NEU69887.1"/>
    <property type="molecule type" value="Genomic_DNA"/>
</dbReference>
<organism evidence="1 2">
    <name type="scientific">Spirosoma agri</name>
    <dbReference type="NCBI Taxonomy" id="1987381"/>
    <lineage>
        <taxon>Bacteria</taxon>
        <taxon>Pseudomonadati</taxon>
        <taxon>Bacteroidota</taxon>
        <taxon>Cytophagia</taxon>
        <taxon>Cytophagales</taxon>
        <taxon>Cytophagaceae</taxon>
        <taxon>Spirosoma</taxon>
    </lineage>
</organism>
<protein>
    <submittedName>
        <fullName evidence="1">Uncharacterized protein</fullName>
    </submittedName>
</protein>
<evidence type="ECO:0000313" key="1">
    <source>
        <dbReference type="EMBL" id="NEU69887.1"/>
    </source>
</evidence>
<dbReference type="AlphaFoldDB" id="A0A6M0IPP1"/>
<dbReference type="Proteomes" id="UP000477386">
    <property type="component" value="Unassembled WGS sequence"/>
</dbReference>
<gene>
    <name evidence="1" type="ORF">GK091_23610</name>
</gene>
<name>A0A6M0IPP1_9BACT</name>